<evidence type="ECO:0000256" key="2">
    <source>
        <dbReference type="ARBA" id="ARBA00022448"/>
    </source>
</evidence>
<dbReference type="STRING" id="75743.A0A401PQJ2"/>
<dbReference type="OMA" id="PSYCTIN"/>
<keyword evidence="9" id="KW-0407">Ion channel</keyword>
<keyword evidence="4" id="KW-0633">Potassium transport</keyword>
<evidence type="ECO:0000256" key="6">
    <source>
        <dbReference type="ARBA" id="ARBA00022882"/>
    </source>
</evidence>
<dbReference type="OrthoDB" id="8879391at2759"/>
<dbReference type="EMBL" id="BFAA01009903">
    <property type="protein sequence ID" value="GCB75394.1"/>
    <property type="molecule type" value="Genomic_DNA"/>
</dbReference>
<dbReference type="Proteomes" id="UP000288216">
    <property type="component" value="Unassembled WGS sequence"/>
</dbReference>
<evidence type="ECO:0000313" key="14">
    <source>
        <dbReference type="Proteomes" id="UP000288216"/>
    </source>
</evidence>
<organism evidence="13 14">
    <name type="scientific">Scyliorhinus torazame</name>
    <name type="common">Cloudy catshark</name>
    <name type="synonym">Catulus torazame</name>
    <dbReference type="NCBI Taxonomy" id="75743"/>
    <lineage>
        <taxon>Eukaryota</taxon>
        <taxon>Metazoa</taxon>
        <taxon>Chordata</taxon>
        <taxon>Craniata</taxon>
        <taxon>Vertebrata</taxon>
        <taxon>Chondrichthyes</taxon>
        <taxon>Elasmobranchii</taxon>
        <taxon>Galeomorphii</taxon>
        <taxon>Galeoidea</taxon>
        <taxon>Carcharhiniformes</taxon>
        <taxon>Scyliorhinidae</taxon>
        <taxon>Scyliorhinus</taxon>
    </lineage>
</organism>
<keyword evidence="14" id="KW-1185">Reference proteome</keyword>
<keyword evidence="2" id="KW-0813">Transport</keyword>
<reference evidence="13 14" key="1">
    <citation type="journal article" date="2018" name="Nat. Ecol. Evol.">
        <title>Shark genomes provide insights into elasmobranch evolution and the origin of vertebrates.</title>
        <authorList>
            <person name="Hara Y"/>
            <person name="Yamaguchi K"/>
            <person name="Onimaru K"/>
            <person name="Kadota M"/>
            <person name="Koyanagi M"/>
            <person name="Keeley SD"/>
            <person name="Tatsumi K"/>
            <person name="Tanaka K"/>
            <person name="Motone F"/>
            <person name="Kageyama Y"/>
            <person name="Nozu R"/>
            <person name="Adachi N"/>
            <person name="Nishimura O"/>
            <person name="Nakagawa R"/>
            <person name="Tanegashima C"/>
            <person name="Kiyatake I"/>
            <person name="Matsumoto R"/>
            <person name="Murakumo K"/>
            <person name="Nishida K"/>
            <person name="Terakita A"/>
            <person name="Kuratani S"/>
            <person name="Sato K"/>
            <person name="Hyodo S Kuraku.S."/>
        </authorList>
    </citation>
    <scope>NUCLEOTIDE SEQUENCE [LARGE SCALE GENOMIC DNA]</scope>
</reference>
<dbReference type="InterPro" id="IPR003937">
    <property type="entry name" value="K_chnl_volt-dep_KCNQ"/>
</dbReference>
<comment type="subcellular location">
    <subcellularLocation>
        <location evidence="1">Cell membrane</location>
        <topology evidence="1">Multi-pass membrane protein</topology>
    </subcellularLocation>
</comment>
<dbReference type="AlphaFoldDB" id="A0A401PQJ2"/>
<keyword evidence="3" id="KW-1003">Cell membrane</keyword>
<dbReference type="GO" id="GO:0005249">
    <property type="term" value="F:voltage-gated potassium channel activity"/>
    <property type="evidence" value="ECO:0007669"/>
    <property type="project" value="InterPro"/>
</dbReference>
<evidence type="ECO:0000256" key="4">
    <source>
        <dbReference type="ARBA" id="ARBA00022538"/>
    </source>
</evidence>
<sequence>MLGKGQLVADKRSREKVPPDINVTDDLSMMGRVVKVEKQVQSIESKLDCLLEIYRQCLHKGSVAALTLASLQMPVFEFDQTSDYQSPVDGSGSTQLSGCMSRSTSSRGLQQILSLNDPCAPSYCTINPARHAQVTPSRGSDGPTMSAASQIVQSAKVAVPTRQLSSFQNICRAGPLQIIPVTTEGTGSDATSFPIAAQVAEANLIQESLWRRSQSAENESLVKICSLSEKPLEHSMSVQNLIQSTHKLRVPFTGSDHKVSREHCPRLTDTQHLLRDQEIDTEMLEATVSLGAGVARIPQHSGRAEEPSGPLSRSHVRLK</sequence>
<evidence type="ECO:0000256" key="7">
    <source>
        <dbReference type="ARBA" id="ARBA00022958"/>
    </source>
</evidence>
<comment type="catalytic activity">
    <reaction evidence="10">
        <text>K(+)(in) = K(+)(out)</text>
        <dbReference type="Rhea" id="RHEA:29463"/>
        <dbReference type="ChEBI" id="CHEBI:29103"/>
    </reaction>
</comment>
<dbReference type="InterPro" id="IPR013821">
    <property type="entry name" value="K_chnl_volt-dep_KCNQ_C"/>
</dbReference>
<comment type="caution">
    <text evidence="13">The sequence shown here is derived from an EMBL/GenBank/DDBJ whole genome shotgun (WGS) entry which is preliminary data.</text>
</comment>
<gene>
    <name evidence="13" type="ORF">scyTo_0016417</name>
</gene>
<dbReference type="Pfam" id="PF03520">
    <property type="entry name" value="KCNQ_channel"/>
    <property type="match status" value="1"/>
</dbReference>
<name>A0A401PQJ2_SCYTO</name>
<evidence type="ECO:0000256" key="5">
    <source>
        <dbReference type="ARBA" id="ARBA00022826"/>
    </source>
</evidence>
<feature type="domain" description="Potassium channel voltage dependent KCNQ C-terminal" evidence="12">
    <location>
        <begin position="2"/>
        <end position="60"/>
    </location>
</feature>
<dbReference type="GO" id="GO:0008076">
    <property type="term" value="C:voltage-gated potassium channel complex"/>
    <property type="evidence" value="ECO:0007669"/>
    <property type="project" value="TreeGrafter"/>
</dbReference>
<evidence type="ECO:0000256" key="11">
    <source>
        <dbReference type="SAM" id="MobiDB-lite"/>
    </source>
</evidence>
<evidence type="ECO:0000256" key="8">
    <source>
        <dbReference type="ARBA" id="ARBA00023065"/>
    </source>
</evidence>
<protein>
    <recommendedName>
        <fullName evidence="12">Potassium channel voltage dependent KCNQ C-terminal domain-containing protein</fullName>
    </recommendedName>
</protein>
<proteinExistence type="predicted"/>
<keyword evidence="8" id="KW-0406">Ion transport</keyword>
<evidence type="ECO:0000259" key="12">
    <source>
        <dbReference type="Pfam" id="PF03520"/>
    </source>
</evidence>
<evidence type="ECO:0000256" key="10">
    <source>
        <dbReference type="ARBA" id="ARBA00034430"/>
    </source>
</evidence>
<evidence type="ECO:0000256" key="1">
    <source>
        <dbReference type="ARBA" id="ARBA00004651"/>
    </source>
</evidence>
<dbReference type="PANTHER" id="PTHR47735:SF8">
    <property type="entry name" value="POTASSIUM VOLTAGE-GATED CHANNEL SUBFAMILY KQT MEMBER 5"/>
    <property type="match status" value="1"/>
</dbReference>
<evidence type="ECO:0000256" key="3">
    <source>
        <dbReference type="ARBA" id="ARBA00022475"/>
    </source>
</evidence>
<keyword evidence="3" id="KW-0472">Membrane</keyword>
<keyword evidence="7" id="KW-0630">Potassium</keyword>
<evidence type="ECO:0000313" key="13">
    <source>
        <dbReference type="EMBL" id="GCB75394.1"/>
    </source>
</evidence>
<keyword evidence="5" id="KW-0631">Potassium channel</keyword>
<feature type="region of interest" description="Disordered" evidence="11">
    <location>
        <begin position="297"/>
        <end position="319"/>
    </location>
</feature>
<evidence type="ECO:0000256" key="9">
    <source>
        <dbReference type="ARBA" id="ARBA00023303"/>
    </source>
</evidence>
<accession>A0A401PQJ2</accession>
<keyword evidence="6" id="KW-0851">Voltage-gated channel</keyword>
<dbReference type="PANTHER" id="PTHR47735">
    <property type="entry name" value="POTASSIUM VOLTAGE-GATED CHANNEL SUBFAMILY KQT MEMBER 4"/>
    <property type="match status" value="1"/>
</dbReference>